<keyword evidence="2" id="KW-0677">Repeat</keyword>
<dbReference type="PRINTS" id="PR00019">
    <property type="entry name" value="LEURICHRPT"/>
</dbReference>
<dbReference type="InterPro" id="IPR003591">
    <property type="entry name" value="Leu-rich_rpt_typical-subtyp"/>
</dbReference>
<dbReference type="PANTHER" id="PTHR45712:SF22">
    <property type="entry name" value="INSULIN-LIKE GROWTH FACTOR-BINDING PROTEIN COMPLEX ACID LABILE SUBUNIT"/>
    <property type="match status" value="1"/>
</dbReference>
<dbReference type="Pfam" id="PF13855">
    <property type="entry name" value="LRR_8"/>
    <property type="match status" value="4"/>
</dbReference>
<feature type="chain" id="PRO_5007421451" description="LRRCT domain-containing protein" evidence="3">
    <location>
        <begin position="18"/>
        <end position="411"/>
    </location>
</feature>
<dbReference type="InterPro" id="IPR001611">
    <property type="entry name" value="Leu-rich_rpt"/>
</dbReference>
<protein>
    <recommendedName>
        <fullName evidence="5">LRRCT domain-containing protein</fullName>
    </recommendedName>
</protein>
<evidence type="ECO:0000256" key="3">
    <source>
        <dbReference type="SAM" id="SignalP"/>
    </source>
</evidence>
<sequence>MVCWWLAWVVLVGGARAFCPRGCSCDDSGPSLRCVGVGINVVPTLVNPGLRSLNLAHNSISSVSHTLVYFAQLEELDFSHNLLASLGTSNFHKQVELRELRLAHNNLSSLSVGALLGLTSLSLLDLSHNAISELPPDVLLDAPDLKVLLLAHNKLHTLFQHTFRGPRSLHVLDLCDNYFRHVPTAAVEELTALKALQLCRNRLTRLESNALCLPSLLSLSLETNSIDYVADASFSCLQRLLKLNINDNLLREVPTAALVSLVLLESLHLSRNKIRSLEAGAFRGLGHLTTLEVSRCPLLSLLQPAALAECFSLQELTLSHNPLVKHIPLGFLSSLPRLRSLDLRANGLRSFPSSEVTWRSLVSLDLRDNPMVCNCSLQWLAEVLGAANTSLLAPDLQCAAPDKLRGVYLSR</sequence>
<reference evidence="4" key="1">
    <citation type="submission" date="2015-09" db="EMBL/GenBank/DDBJ databases">
        <title>Scylla olivacea transcriptome.</title>
        <authorList>
            <person name="Ikhwanuddin M."/>
        </authorList>
    </citation>
    <scope>NUCLEOTIDE SEQUENCE</scope>
</reference>
<dbReference type="SMART" id="SM00369">
    <property type="entry name" value="LRR_TYP"/>
    <property type="match status" value="11"/>
</dbReference>
<evidence type="ECO:0000313" key="4">
    <source>
        <dbReference type="EMBL" id="JAI66798.1"/>
    </source>
</evidence>
<accession>A0A0P4WGW8</accession>
<evidence type="ECO:0000256" key="2">
    <source>
        <dbReference type="ARBA" id="ARBA00022737"/>
    </source>
</evidence>
<evidence type="ECO:0000256" key="1">
    <source>
        <dbReference type="ARBA" id="ARBA00022614"/>
    </source>
</evidence>
<name>A0A0P4WGW8_SCYOL</name>
<keyword evidence="3" id="KW-0732">Signal</keyword>
<keyword evidence="1" id="KW-0433">Leucine-rich repeat</keyword>
<feature type="signal peptide" evidence="3">
    <location>
        <begin position="1"/>
        <end position="17"/>
    </location>
</feature>
<dbReference type="SUPFAM" id="SSF52058">
    <property type="entry name" value="L domain-like"/>
    <property type="match status" value="1"/>
</dbReference>
<dbReference type="PANTHER" id="PTHR45712">
    <property type="entry name" value="AGAP008170-PA"/>
    <property type="match status" value="1"/>
</dbReference>
<dbReference type="InterPro" id="IPR032675">
    <property type="entry name" value="LRR_dom_sf"/>
</dbReference>
<proteinExistence type="predicted"/>
<dbReference type="AlphaFoldDB" id="A0A0P4WGW8"/>
<dbReference type="PROSITE" id="PS51450">
    <property type="entry name" value="LRR"/>
    <property type="match status" value="5"/>
</dbReference>
<evidence type="ECO:0008006" key="5">
    <source>
        <dbReference type="Google" id="ProtNLM"/>
    </source>
</evidence>
<organism evidence="4">
    <name type="scientific">Scylla olivacea</name>
    <name type="common">Orange mud crab</name>
    <name type="synonym">Cancer olivacea</name>
    <dbReference type="NCBI Taxonomy" id="85551"/>
    <lineage>
        <taxon>Eukaryota</taxon>
        <taxon>Metazoa</taxon>
        <taxon>Ecdysozoa</taxon>
        <taxon>Arthropoda</taxon>
        <taxon>Crustacea</taxon>
        <taxon>Multicrustacea</taxon>
        <taxon>Malacostraca</taxon>
        <taxon>Eumalacostraca</taxon>
        <taxon>Eucarida</taxon>
        <taxon>Decapoda</taxon>
        <taxon>Pleocyemata</taxon>
        <taxon>Brachyura</taxon>
        <taxon>Eubrachyura</taxon>
        <taxon>Portunoidea</taxon>
        <taxon>Portunidae</taxon>
        <taxon>Portuninae</taxon>
        <taxon>Scylla</taxon>
    </lineage>
</organism>
<dbReference type="InterPro" id="IPR050333">
    <property type="entry name" value="SLRP"/>
</dbReference>
<dbReference type="Gene3D" id="3.80.10.10">
    <property type="entry name" value="Ribonuclease Inhibitor"/>
    <property type="match status" value="2"/>
</dbReference>
<dbReference type="EMBL" id="GDRN01046113">
    <property type="protein sequence ID" value="JAI66798.1"/>
    <property type="molecule type" value="Transcribed_RNA"/>
</dbReference>
<dbReference type="EMBL" id="GDRN01046112">
    <property type="protein sequence ID" value="JAI66799.1"/>
    <property type="molecule type" value="Transcribed_RNA"/>
</dbReference>